<evidence type="ECO:0000313" key="1">
    <source>
        <dbReference type="EMBL" id="DAE31287.1"/>
    </source>
</evidence>
<sequence>MRIISQCKTKSVEFYNVALLRRDETIFARTANQDMVLAEYKTPARAAEVFEELNISASSFLTDIYYMPEE</sequence>
<protein>
    <submittedName>
        <fullName evidence="1">Uncharacterized protein</fullName>
    </submittedName>
</protein>
<organism evidence="1">
    <name type="scientific">virus sp. ctHG14</name>
    <dbReference type="NCBI Taxonomy" id="2827626"/>
    <lineage>
        <taxon>Viruses</taxon>
    </lineage>
</organism>
<proteinExistence type="predicted"/>
<name>A0A8S5RIT2_9VIRU</name>
<dbReference type="EMBL" id="BK059106">
    <property type="protein sequence ID" value="DAE31287.1"/>
    <property type="molecule type" value="Genomic_DNA"/>
</dbReference>
<accession>A0A8S5RIT2</accession>
<reference evidence="1" key="1">
    <citation type="journal article" date="2021" name="Proc. Natl. Acad. Sci. U.S.A.">
        <title>A Catalog of Tens of Thousands of Viruses from Human Metagenomes Reveals Hidden Associations with Chronic Diseases.</title>
        <authorList>
            <person name="Tisza M.J."/>
            <person name="Buck C.B."/>
        </authorList>
    </citation>
    <scope>NUCLEOTIDE SEQUENCE</scope>
    <source>
        <strain evidence="1">CtHG14</strain>
    </source>
</reference>